<gene>
    <name evidence="2" type="ORF">XAT740_LOCUS44321</name>
</gene>
<evidence type="ECO:0000256" key="1">
    <source>
        <dbReference type="SAM" id="Phobius"/>
    </source>
</evidence>
<keyword evidence="1" id="KW-1133">Transmembrane helix</keyword>
<organism evidence="2 3">
    <name type="scientific">Adineta ricciae</name>
    <name type="common">Rotifer</name>
    <dbReference type="NCBI Taxonomy" id="249248"/>
    <lineage>
        <taxon>Eukaryota</taxon>
        <taxon>Metazoa</taxon>
        <taxon>Spiralia</taxon>
        <taxon>Gnathifera</taxon>
        <taxon>Rotifera</taxon>
        <taxon>Eurotatoria</taxon>
        <taxon>Bdelloidea</taxon>
        <taxon>Adinetida</taxon>
        <taxon>Adinetidae</taxon>
        <taxon>Adineta</taxon>
    </lineage>
</organism>
<sequence>MSSLKSDLLNLNLLSSSHHPNDRTHRLNIICTRIYILSIIIILFGIGLILSLMTRTTQIVIQNPVKEQFQDLPLDAKCSCSQISIPYEKFVTLDATFHQFCSSDFVTDRWIRTINSGANSTYFYTLDFRTFRSAQFQALATFCRLSKSNVEQSISSFYSNTLVTLKVLSENALQSQTQTLIDQFRSRTSNTFNSQLRIVNQMTNGNKILSALQMNTYYYYNITENDVEIWLTSSPHIQIDGLPCACDVTTCQIISSGIYDAFDKATAGDIGEQYLYIPGISTDVIIPLHRVSTAKRHDSLILINERIPVSISARSVHG</sequence>
<comment type="caution">
    <text evidence="2">The sequence shown here is derived from an EMBL/GenBank/DDBJ whole genome shotgun (WGS) entry which is preliminary data.</text>
</comment>
<reference evidence="2" key="1">
    <citation type="submission" date="2021-02" db="EMBL/GenBank/DDBJ databases">
        <authorList>
            <person name="Nowell W R."/>
        </authorList>
    </citation>
    <scope>NUCLEOTIDE SEQUENCE</scope>
</reference>
<proteinExistence type="predicted"/>
<keyword evidence="1" id="KW-0472">Membrane</keyword>
<evidence type="ECO:0000313" key="2">
    <source>
        <dbReference type="EMBL" id="CAF1569285.1"/>
    </source>
</evidence>
<name>A0A815YEN7_ADIRI</name>
<feature type="transmembrane region" description="Helical" evidence="1">
    <location>
        <begin position="34"/>
        <end position="53"/>
    </location>
</feature>
<evidence type="ECO:0000313" key="3">
    <source>
        <dbReference type="Proteomes" id="UP000663828"/>
    </source>
</evidence>
<dbReference type="EMBL" id="CAJNOR010005600">
    <property type="protein sequence ID" value="CAF1569285.1"/>
    <property type="molecule type" value="Genomic_DNA"/>
</dbReference>
<keyword evidence="1" id="KW-0812">Transmembrane</keyword>
<accession>A0A815YEN7</accession>
<keyword evidence="3" id="KW-1185">Reference proteome</keyword>
<protein>
    <submittedName>
        <fullName evidence="2">Uncharacterized protein</fullName>
    </submittedName>
</protein>
<dbReference type="AlphaFoldDB" id="A0A815YEN7"/>
<dbReference type="Proteomes" id="UP000663828">
    <property type="component" value="Unassembled WGS sequence"/>
</dbReference>